<keyword evidence="2 6" id="KW-0645">Protease</keyword>
<dbReference type="InterPro" id="IPR018114">
    <property type="entry name" value="TRYPSIN_HIS"/>
</dbReference>
<proteinExistence type="inferred from homology"/>
<keyword evidence="5" id="KW-1015">Disulfide bond</keyword>
<gene>
    <name evidence="8" type="ORF">DCHRY22_LOCUS3336</name>
</gene>
<feature type="domain" description="Peptidase S1" evidence="7">
    <location>
        <begin position="111"/>
        <end position="321"/>
    </location>
</feature>
<dbReference type="Proteomes" id="UP000789524">
    <property type="component" value="Unassembled WGS sequence"/>
</dbReference>
<dbReference type="InterPro" id="IPR001254">
    <property type="entry name" value="Trypsin_dom"/>
</dbReference>
<sequence>MLEGIRPVQACCAGTYRQGLGDSAAEGAKAGVGGRVRRGGWVAARALHGGLCPDGRRNTAACYREPPSYYINPSLAYGRLLPVRFTIVCCPLAPHATTKTLNNFRRSQDQIAALRNATTSKHLCGAVVLTRKLAVTAAHCVMYASNNYIIQLNNYCVDDAEDTPRSRVLDIIIHPLYNESSKEHDIALLRLQLYLDDVTWLSVLPYSSFGISGDCVFYGYGYYDENEVASQKLRAAALNLMSLDKCTELLGKYVAPEPNSGMLCASGNGADACQGDSGGPLICAGKLQGLSSYGLTCSKNGLPGVYTSIGAHLTWILGYLGK</sequence>
<keyword evidence="3 6" id="KW-0378">Hydrolase</keyword>
<name>A0A8J2QHQ0_9NEOP</name>
<evidence type="ECO:0000259" key="7">
    <source>
        <dbReference type="PROSITE" id="PS50240"/>
    </source>
</evidence>
<keyword evidence="4 6" id="KW-0720">Serine protease</keyword>
<dbReference type="PRINTS" id="PR00722">
    <property type="entry name" value="CHYMOTRYPSIN"/>
</dbReference>
<evidence type="ECO:0000313" key="9">
    <source>
        <dbReference type="Proteomes" id="UP000789524"/>
    </source>
</evidence>
<dbReference type="GO" id="GO:0004252">
    <property type="term" value="F:serine-type endopeptidase activity"/>
    <property type="evidence" value="ECO:0007669"/>
    <property type="project" value="InterPro"/>
</dbReference>
<evidence type="ECO:0000256" key="2">
    <source>
        <dbReference type="ARBA" id="ARBA00022670"/>
    </source>
</evidence>
<evidence type="ECO:0000256" key="5">
    <source>
        <dbReference type="ARBA" id="ARBA00023157"/>
    </source>
</evidence>
<dbReference type="SMART" id="SM00020">
    <property type="entry name" value="Tryp_SPc"/>
    <property type="match status" value="1"/>
</dbReference>
<evidence type="ECO:0000256" key="4">
    <source>
        <dbReference type="ARBA" id="ARBA00022825"/>
    </source>
</evidence>
<dbReference type="EMBL" id="CAKASE010000047">
    <property type="protein sequence ID" value="CAG9561903.1"/>
    <property type="molecule type" value="Genomic_DNA"/>
</dbReference>
<evidence type="ECO:0000256" key="6">
    <source>
        <dbReference type="RuleBase" id="RU363034"/>
    </source>
</evidence>
<accession>A0A8J2QHQ0</accession>
<dbReference type="InterPro" id="IPR033116">
    <property type="entry name" value="TRYPSIN_SER"/>
</dbReference>
<keyword evidence="9" id="KW-1185">Reference proteome</keyword>
<dbReference type="GO" id="GO:0006508">
    <property type="term" value="P:proteolysis"/>
    <property type="evidence" value="ECO:0007669"/>
    <property type="project" value="UniProtKB-KW"/>
</dbReference>
<dbReference type="PANTHER" id="PTHR24276:SF98">
    <property type="entry name" value="FI18310P1-RELATED"/>
    <property type="match status" value="1"/>
</dbReference>
<dbReference type="PROSITE" id="PS00134">
    <property type="entry name" value="TRYPSIN_HIS"/>
    <property type="match status" value="1"/>
</dbReference>
<dbReference type="Gene3D" id="2.40.10.10">
    <property type="entry name" value="Trypsin-like serine proteases"/>
    <property type="match status" value="2"/>
</dbReference>
<protein>
    <submittedName>
        <fullName evidence="8">(African queen) hypothetical protein</fullName>
    </submittedName>
</protein>
<dbReference type="CDD" id="cd00190">
    <property type="entry name" value="Tryp_SPc"/>
    <property type="match status" value="1"/>
</dbReference>
<dbReference type="InterPro" id="IPR009003">
    <property type="entry name" value="Peptidase_S1_PA"/>
</dbReference>
<dbReference type="SUPFAM" id="SSF50494">
    <property type="entry name" value="Trypsin-like serine proteases"/>
    <property type="match status" value="1"/>
</dbReference>
<dbReference type="PROSITE" id="PS50240">
    <property type="entry name" value="TRYPSIN_DOM"/>
    <property type="match status" value="1"/>
</dbReference>
<dbReference type="InterPro" id="IPR050430">
    <property type="entry name" value="Peptidase_S1"/>
</dbReference>
<reference evidence="8" key="1">
    <citation type="submission" date="2021-09" db="EMBL/GenBank/DDBJ databases">
        <authorList>
            <person name="Martin H S."/>
        </authorList>
    </citation>
    <scope>NUCLEOTIDE SEQUENCE</scope>
</reference>
<dbReference type="PROSITE" id="PS00135">
    <property type="entry name" value="TRYPSIN_SER"/>
    <property type="match status" value="1"/>
</dbReference>
<dbReference type="InterPro" id="IPR043504">
    <property type="entry name" value="Peptidase_S1_PA_chymotrypsin"/>
</dbReference>
<evidence type="ECO:0000313" key="8">
    <source>
        <dbReference type="EMBL" id="CAG9561903.1"/>
    </source>
</evidence>
<evidence type="ECO:0000256" key="3">
    <source>
        <dbReference type="ARBA" id="ARBA00022801"/>
    </source>
</evidence>
<dbReference type="InterPro" id="IPR001314">
    <property type="entry name" value="Peptidase_S1A"/>
</dbReference>
<evidence type="ECO:0000256" key="1">
    <source>
        <dbReference type="ARBA" id="ARBA00007664"/>
    </source>
</evidence>
<dbReference type="Pfam" id="PF00089">
    <property type="entry name" value="Trypsin"/>
    <property type="match status" value="1"/>
</dbReference>
<dbReference type="AlphaFoldDB" id="A0A8J2QHQ0"/>
<dbReference type="OrthoDB" id="6380398at2759"/>
<organism evidence="8 9">
    <name type="scientific">Danaus chrysippus</name>
    <name type="common">African queen</name>
    <dbReference type="NCBI Taxonomy" id="151541"/>
    <lineage>
        <taxon>Eukaryota</taxon>
        <taxon>Metazoa</taxon>
        <taxon>Ecdysozoa</taxon>
        <taxon>Arthropoda</taxon>
        <taxon>Hexapoda</taxon>
        <taxon>Insecta</taxon>
        <taxon>Pterygota</taxon>
        <taxon>Neoptera</taxon>
        <taxon>Endopterygota</taxon>
        <taxon>Lepidoptera</taxon>
        <taxon>Glossata</taxon>
        <taxon>Ditrysia</taxon>
        <taxon>Papilionoidea</taxon>
        <taxon>Nymphalidae</taxon>
        <taxon>Danainae</taxon>
        <taxon>Danaini</taxon>
        <taxon>Danaina</taxon>
        <taxon>Danaus</taxon>
        <taxon>Anosia</taxon>
    </lineage>
</organism>
<comment type="caution">
    <text evidence="8">The sequence shown here is derived from an EMBL/GenBank/DDBJ whole genome shotgun (WGS) entry which is preliminary data.</text>
</comment>
<comment type="similarity">
    <text evidence="1">Belongs to the peptidase S1 family.</text>
</comment>
<dbReference type="PANTHER" id="PTHR24276">
    <property type="entry name" value="POLYSERASE-RELATED"/>
    <property type="match status" value="1"/>
</dbReference>